<organism evidence="4 5">
    <name type="scientific">Papaver atlanticum</name>
    <dbReference type="NCBI Taxonomy" id="357466"/>
    <lineage>
        <taxon>Eukaryota</taxon>
        <taxon>Viridiplantae</taxon>
        <taxon>Streptophyta</taxon>
        <taxon>Embryophyta</taxon>
        <taxon>Tracheophyta</taxon>
        <taxon>Spermatophyta</taxon>
        <taxon>Magnoliopsida</taxon>
        <taxon>Ranunculales</taxon>
        <taxon>Papaveraceae</taxon>
        <taxon>Papaveroideae</taxon>
        <taxon>Papaver</taxon>
    </lineage>
</organism>
<dbReference type="GO" id="GO:0005524">
    <property type="term" value="F:ATP binding"/>
    <property type="evidence" value="ECO:0007669"/>
    <property type="project" value="UniProtKB-KW"/>
</dbReference>
<reference evidence="4" key="1">
    <citation type="submission" date="2022-04" db="EMBL/GenBank/DDBJ databases">
        <title>A functionally conserved STORR gene fusion in Papaver species that diverged 16.8 million years ago.</title>
        <authorList>
            <person name="Catania T."/>
        </authorList>
    </citation>
    <scope>NUCLEOTIDE SEQUENCE</scope>
    <source>
        <strain evidence="4">S-188037</strain>
    </source>
</reference>
<dbReference type="CDD" id="cd18809">
    <property type="entry name" value="SF1_C_RecD"/>
    <property type="match status" value="1"/>
</dbReference>
<evidence type="ECO:0000259" key="2">
    <source>
        <dbReference type="Pfam" id="PF05970"/>
    </source>
</evidence>
<evidence type="ECO:0000313" key="5">
    <source>
        <dbReference type="Proteomes" id="UP001202328"/>
    </source>
</evidence>
<dbReference type="GO" id="GO:0000723">
    <property type="term" value="P:telomere maintenance"/>
    <property type="evidence" value="ECO:0007669"/>
    <property type="project" value="InterPro"/>
</dbReference>
<protein>
    <recommendedName>
        <fullName evidence="1">ATP-dependent DNA helicase</fullName>
        <ecNumber evidence="1">5.6.2.3</ecNumber>
    </recommendedName>
</protein>
<dbReference type="GO" id="GO:0006310">
    <property type="term" value="P:DNA recombination"/>
    <property type="evidence" value="ECO:0007669"/>
    <property type="project" value="UniProtKB-KW"/>
</dbReference>
<gene>
    <name evidence="4" type="ORF">MKW98_007695</name>
</gene>
<dbReference type="GO" id="GO:0043139">
    <property type="term" value="F:5'-3' DNA helicase activity"/>
    <property type="evidence" value="ECO:0007669"/>
    <property type="project" value="UniProtKB-EC"/>
</dbReference>
<feature type="domain" description="DNA helicase Pif1-like DEAD-box helicase" evidence="2">
    <location>
        <begin position="189"/>
        <end position="406"/>
    </location>
</feature>
<keyword evidence="1" id="KW-0234">DNA repair</keyword>
<evidence type="ECO:0000259" key="3">
    <source>
        <dbReference type="Pfam" id="PF21530"/>
    </source>
</evidence>
<dbReference type="EMBL" id="JAJJMB010014612">
    <property type="protein sequence ID" value="KAI3859314.1"/>
    <property type="molecule type" value="Genomic_DNA"/>
</dbReference>
<dbReference type="PANTHER" id="PTHR10492">
    <property type="match status" value="1"/>
</dbReference>
<evidence type="ECO:0000313" key="4">
    <source>
        <dbReference type="EMBL" id="KAI3859314.1"/>
    </source>
</evidence>
<keyword evidence="1" id="KW-0227">DNA damage</keyword>
<comment type="caution">
    <text evidence="4">The sequence shown here is derived from an EMBL/GenBank/DDBJ whole genome shotgun (WGS) entry which is preliminary data.</text>
</comment>
<dbReference type="Gene3D" id="3.40.50.300">
    <property type="entry name" value="P-loop containing nucleotide triphosphate hydrolases"/>
    <property type="match status" value="2"/>
</dbReference>
<accession>A0AAD4S3H5</accession>
<dbReference type="AlphaFoldDB" id="A0AAD4S3H5"/>
<dbReference type="GO" id="GO:0006281">
    <property type="term" value="P:DNA repair"/>
    <property type="evidence" value="ECO:0007669"/>
    <property type="project" value="UniProtKB-KW"/>
</dbReference>
<keyword evidence="5" id="KW-1185">Reference proteome</keyword>
<dbReference type="Pfam" id="PF21530">
    <property type="entry name" value="Pif1_2B_dom"/>
    <property type="match status" value="1"/>
</dbReference>
<keyword evidence="1" id="KW-0547">Nucleotide-binding</keyword>
<dbReference type="GO" id="GO:0016787">
    <property type="term" value="F:hydrolase activity"/>
    <property type="evidence" value="ECO:0007669"/>
    <property type="project" value="UniProtKB-KW"/>
</dbReference>
<keyword evidence="1" id="KW-0347">Helicase</keyword>
<dbReference type="Proteomes" id="UP001202328">
    <property type="component" value="Unassembled WGS sequence"/>
</dbReference>
<keyword evidence="1" id="KW-0233">DNA recombination</keyword>
<comment type="cofactor">
    <cofactor evidence="1">
        <name>Mg(2+)</name>
        <dbReference type="ChEBI" id="CHEBI:18420"/>
    </cofactor>
</comment>
<comment type="similarity">
    <text evidence="1">Belongs to the helicase family.</text>
</comment>
<feature type="domain" description="DNA helicase Pif1-like 2B" evidence="3">
    <location>
        <begin position="508"/>
        <end position="554"/>
    </location>
</feature>
<dbReference type="EC" id="5.6.2.3" evidence="1"/>
<proteinExistence type="inferred from homology"/>
<keyword evidence="1" id="KW-0067">ATP-binding</keyword>
<dbReference type="InterPro" id="IPR049163">
    <property type="entry name" value="Pif1-like_2B_dom"/>
</dbReference>
<dbReference type="SUPFAM" id="SSF52540">
    <property type="entry name" value="P-loop containing nucleoside triphosphate hydrolases"/>
    <property type="match status" value="2"/>
</dbReference>
<dbReference type="Pfam" id="PF05970">
    <property type="entry name" value="PIF1"/>
    <property type="match status" value="1"/>
</dbReference>
<sequence length="651" mass="74382">MYYVHPTAWEKYYLRILLNVQKGCRSYDDIKTVNKTTHPTFKATCLALGLLEHDGEWHTAIQEAATTYSGRRLRELFVILLLNCKATEPKKLWDDNWHTLAKDIEYNNKKLYGDQVVHLAEEFLKNCTLREIEQIFWKHNRTLKEDEFLDIPYPYMSNINIPENNLIHEEMNYDMGSLLEDAENLKKGLNAEQELVFKQITNSVEANDGRLFFVYGSGGTGKTYLWRTLIASLRGQSKIVLAVASSGIASLLLPGGRTAHSRFKIPMILNETSCCNVIKKSKLAELLCKVDSIIWDEAPMINRNGLEAVQRALADVMMETYGSKVLFGKKTVVLGGDFRQILPVIEGGLREDIVNASISKSKLWKHFEVFELTQNMRLTTGDTSHDKRQEITDFAKWILDIRNDELPAISLDGSEDKDWIKIQSDLPIECKENHIQKIVDIMYPDFMNKRLDREYLAERSILTPKNECVHSINSHVLASIPEHTYLSADSIGPESSEYHSSIVFYDKEFLNKHEESGIANHKLTLKLGVPIMLLRNLDQVEGLCNGTRLIVTQLGETVIEAEILTGPGVGNTVFIPRIVMTTPETSLPFILHRRQFPVRICYAMTINKSQGQSLPNVGVYLDNHVFSHDQLYVAVSRTTRRQGLINYQKEW</sequence>
<keyword evidence="1" id="KW-0378">Hydrolase</keyword>
<comment type="catalytic activity">
    <reaction evidence="1">
        <text>ATP + H2O = ADP + phosphate + H(+)</text>
        <dbReference type="Rhea" id="RHEA:13065"/>
        <dbReference type="ChEBI" id="CHEBI:15377"/>
        <dbReference type="ChEBI" id="CHEBI:15378"/>
        <dbReference type="ChEBI" id="CHEBI:30616"/>
        <dbReference type="ChEBI" id="CHEBI:43474"/>
        <dbReference type="ChEBI" id="CHEBI:456216"/>
        <dbReference type="EC" id="5.6.2.3"/>
    </reaction>
</comment>
<name>A0AAD4S3H5_9MAGN</name>
<dbReference type="PANTHER" id="PTHR10492:SF90">
    <property type="entry name" value="ATP-DEPENDENT DNA HELICASE"/>
    <property type="match status" value="1"/>
</dbReference>
<dbReference type="InterPro" id="IPR010285">
    <property type="entry name" value="DNA_helicase_pif1-like_DEAD"/>
</dbReference>
<dbReference type="InterPro" id="IPR027417">
    <property type="entry name" value="P-loop_NTPase"/>
</dbReference>
<evidence type="ECO:0000256" key="1">
    <source>
        <dbReference type="RuleBase" id="RU363044"/>
    </source>
</evidence>